<evidence type="ECO:0000256" key="8">
    <source>
        <dbReference type="ARBA" id="ARBA00046271"/>
    </source>
</evidence>
<dbReference type="Gene3D" id="1.20.1250.20">
    <property type="entry name" value="MFS general substrate transporter like domains"/>
    <property type="match status" value="1"/>
</dbReference>
<dbReference type="GO" id="GO:0016559">
    <property type="term" value="P:peroxisome fission"/>
    <property type="evidence" value="ECO:0007669"/>
    <property type="project" value="InterPro"/>
</dbReference>
<keyword evidence="3" id="KW-0813">Transport</keyword>
<comment type="caution">
    <text evidence="11">The sequence shown here is derived from an EMBL/GenBank/DDBJ whole genome shotgun (WGS) entry which is preliminary data.</text>
</comment>
<feature type="transmembrane region" description="Helical" evidence="9">
    <location>
        <begin position="105"/>
        <end position="136"/>
    </location>
</feature>
<dbReference type="AlphaFoldDB" id="A0A0G2E357"/>
<evidence type="ECO:0000256" key="3">
    <source>
        <dbReference type="ARBA" id="ARBA00022448"/>
    </source>
</evidence>
<dbReference type="EMBL" id="LCWF01000144">
    <property type="protein sequence ID" value="KKY17497.1"/>
    <property type="molecule type" value="Genomic_DNA"/>
</dbReference>
<dbReference type="PANTHER" id="PTHR23508:SF10">
    <property type="entry name" value="CARBOXYLIC ACID TRANSPORTER PROTEIN HOMOLOG"/>
    <property type="match status" value="1"/>
</dbReference>
<dbReference type="InterPro" id="IPR005828">
    <property type="entry name" value="MFS_sugar_transport-like"/>
</dbReference>
<feature type="transmembrane region" description="Helical" evidence="9">
    <location>
        <begin position="391"/>
        <end position="409"/>
    </location>
</feature>
<dbReference type="InterPro" id="IPR036259">
    <property type="entry name" value="MFS_trans_sf"/>
</dbReference>
<evidence type="ECO:0000256" key="4">
    <source>
        <dbReference type="ARBA" id="ARBA00022692"/>
    </source>
</evidence>
<dbReference type="GO" id="GO:0005886">
    <property type="term" value="C:plasma membrane"/>
    <property type="evidence" value="ECO:0007669"/>
    <property type="project" value="TreeGrafter"/>
</dbReference>
<feature type="transmembrane region" description="Helical" evidence="9">
    <location>
        <begin position="246"/>
        <end position="267"/>
    </location>
</feature>
<evidence type="ECO:0000256" key="1">
    <source>
        <dbReference type="ARBA" id="ARBA00004141"/>
    </source>
</evidence>
<dbReference type="OrthoDB" id="411017at2759"/>
<dbReference type="SUPFAM" id="SSF103473">
    <property type="entry name" value="MFS general substrate transporter"/>
    <property type="match status" value="1"/>
</dbReference>
<evidence type="ECO:0000256" key="7">
    <source>
        <dbReference type="ARBA" id="ARBA00023140"/>
    </source>
</evidence>
<keyword evidence="4 9" id="KW-0812">Transmembrane</keyword>
<feature type="transmembrane region" description="Helical" evidence="9">
    <location>
        <begin position="601"/>
        <end position="620"/>
    </location>
</feature>
<keyword evidence="5 9" id="KW-1133">Transmembrane helix</keyword>
<feature type="transmembrane region" description="Helical" evidence="9">
    <location>
        <begin position="429"/>
        <end position="447"/>
    </location>
</feature>
<name>A0A0G2E357_PHACM</name>
<feature type="transmembrane region" description="Helical" evidence="9">
    <location>
        <begin position="173"/>
        <end position="195"/>
    </location>
</feature>
<dbReference type="InterPro" id="IPR008733">
    <property type="entry name" value="PEX11"/>
</dbReference>
<accession>A0A0G2E357</accession>
<dbReference type="InterPro" id="IPR020846">
    <property type="entry name" value="MFS_dom"/>
</dbReference>
<evidence type="ECO:0000256" key="9">
    <source>
        <dbReference type="SAM" id="Phobius"/>
    </source>
</evidence>
<reference evidence="11 12" key="1">
    <citation type="submission" date="2015-05" db="EMBL/GenBank/DDBJ databases">
        <title>Distinctive expansion of gene families associated with plant cell wall degradation and secondary metabolism in the genomes of grapevine trunk pathogens.</title>
        <authorList>
            <person name="Lawrence D.P."/>
            <person name="Travadon R."/>
            <person name="Rolshausen P.E."/>
            <person name="Baumgartner K."/>
        </authorList>
    </citation>
    <scope>NUCLEOTIDE SEQUENCE [LARGE SCALE GENOMIC DNA]</scope>
    <source>
        <strain evidence="11">UCRPC4</strain>
    </source>
</reference>
<feature type="transmembrane region" description="Helical" evidence="9">
    <location>
        <begin position="77"/>
        <end position="99"/>
    </location>
</feature>
<dbReference type="Proteomes" id="UP000053317">
    <property type="component" value="Unassembled WGS sequence"/>
</dbReference>
<keyword evidence="7" id="KW-0576">Peroxisome</keyword>
<feature type="transmembrane region" description="Helical" evidence="9">
    <location>
        <begin position="290"/>
        <end position="312"/>
    </location>
</feature>
<evidence type="ECO:0000256" key="5">
    <source>
        <dbReference type="ARBA" id="ARBA00022989"/>
    </source>
</evidence>
<dbReference type="FunFam" id="1.20.1250.20:FF:000140">
    <property type="entry name" value="Putative MFS phospholipid transporter"/>
    <property type="match status" value="1"/>
</dbReference>
<sequence>MEKETTTSPDSPVADDLLTTPLAETPKGRWERSWPTIACGAGLFSDGYINGVIGSVNTILEAIYGDRFKDAPQRKNINSIAFAGTVVGMLVFGVLSDYWSRKWSLMISTCILIVFAALSAGSFGAGGSFGGMLAALTAYRFLIGIGIGGEYPAGSVAAAESTGELKRGHRNRWFVMFTNFQIDLGFLASTLVPMILVLICTDKHLRAAWRIALGLGVIPPLSLFYLRLKLNEPEEYNRQRMTKYPYWLIIKFYWWRLFVVSLIWFIYDFSTYSFSIYSSAWLKTILGDSYPLWVSLGWSTLVYAFYLPGATIGAFTSDWFGPRYCLAGGVFVQGVVGFIMTGCYKYLNTPDNVAGFVVLYGIFLALGEIGPGDNIGLIASKTSATAVRGQYYGIAAAMGKVGAFVGTYLFPLIVEAAGDDEVKAGQDPFYVSSSLCIFSAFLALFLLPHIGQDTIEEEDIKFRAYLERNGFDTNTMVGRDKLLRTLQYFARFYAWYLLRTNRPSTSIAPWSTIKTQFGLTRKIMRAGKFVEHFKAAATLYDAPPNTKTLTLSSENILKYLGVLRQLGYGFYLTFDFLTLPDALGVKKWSKAKEMQQRAYKAWFIGLAANAVAGAYTLWLLRAREAALNKHEGESVVEAKKIERQRAAAQLQLLSDACDLTVPSSALGYTNLDDGIVGLSGTVSSLIGVWATWQKTA</sequence>
<dbReference type="PANTHER" id="PTHR23508">
    <property type="entry name" value="CARBOXYLIC ACID TRANSPORTER PROTEIN HOMOLOG"/>
    <property type="match status" value="1"/>
</dbReference>
<feature type="transmembrane region" description="Helical" evidence="9">
    <location>
        <begin position="353"/>
        <end position="370"/>
    </location>
</feature>
<keyword evidence="6 9" id="KW-0472">Membrane</keyword>
<dbReference type="Pfam" id="PF00083">
    <property type="entry name" value="Sugar_tr"/>
    <property type="match status" value="2"/>
</dbReference>
<evidence type="ECO:0000256" key="6">
    <source>
        <dbReference type="ARBA" id="ARBA00023136"/>
    </source>
</evidence>
<feature type="transmembrane region" description="Helical" evidence="9">
    <location>
        <begin position="324"/>
        <end position="347"/>
    </location>
</feature>
<protein>
    <submittedName>
        <fullName evidence="11">Putative mfs phospholipid transporter</fullName>
    </submittedName>
</protein>
<keyword evidence="12" id="KW-1185">Reference proteome</keyword>
<proteinExistence type="inferred from homology"/>
<dbReference type="Pfam" id="PF05648">
    <property type="entry name" value="PEX11"/>
    <property type="match status" value="1"/>
</dbReference>
<feature type="domain" description="Major facilitator superfamily (MFS) profile" evidence="10">
    <location>
        <begin position="35"/>
        <end position="451"/>
    </location>
</feature>
<dbReference type="GO" id="GO:0005778">
    <property type="term" value="C:peroxisomal membrane"/>
    <property type="evidence" value="ECO:0007669"/>
    <property type="project" value="UniProtKB-SubCell"/>
</dbReference>
<gene>
    <name evidence="11" type="ORF">UCRPC4_g05512</name>
</gene>
<feature type="transmembrane region" description="Helical" evidence="9">
    <location>
        <begin position="207"/>
        <end position="226"/>
    </location>
</feature>
<organism evidence="11 12">
    <name type="scientific">Phaeomoniella chlamydospora</name>
    <name type="common">Phaeoacremonium chlamydosporum</name>
    <dbReference type="NCBI Taxonomy" id="158046"/>
    <lineage>
        <taxon>Eukaryota</taxon>
        <taxon>Fungi</taxon>
        <taxon>Dikarya</taxon>
        <taxon>Ascomycota</taxon>
        <taxon>Pezizomycotina</taxon>
        <taxon>Eurotiomycetes</taxon>
        <taxon>Chaetothyriomycetidae</taxon>
        <taxon>Phaeomoniellales</taxon>
        <taxon>Phaeomoniellaceae</taxon>
        <taxon>Phaeomoniella</taxon>
    </lineage>
</organism>
<evidence type="ECO:0000256" key="2">
    <source>
        <dbReference type="ARBA" id="ARBA00010992"/>
    </source>
</evidence>
<comment type="subcellular location">
    <subcellularLocation>
        <location evidence="1">Membrane</location>
        <topology evidence="1">Multi-pass membrane protein</topology>
    </subcellularLocation>
    <subcellularLocation>
        <location evidence="8">Peroxisome membrane</location>
    </subcellularLocation>
</comment>
<evidence type="ECO:0000313" key="12">
    <source>
        <dbReference type="Proteomes" id="UP000053317"/>
    </source>
</evidence>
<dbReference type="GO" id="GO:0046943">
    <property type="term" value="F:carboxylic acid transmembrane transporter activity"/>
    <property type="evidence" value="ECO:0007669"/>
    <property type="project" value="TreeGrafter"/>
</dbReference>
<comment type="similarity">
    <text evidence="2">Belongs to the major facilitator superfamily. Sugar transporter (TC 2.A.1.1) family.</text>
</comment>
<dbReference type="PROSITE" id="PS50850">
    <property type="entry name" value="MFS"/>
    <property type="match status" value="1"/>
</dbReference>
<evidence type="ECO:0000259" key="10">
    <source>
        <dbReference type="PROSITE" id="PS50850"/>
    </source>
</evidence>
<reference evidence="11 12" key="2">
    <citation type="submission" date="2015-05" db="EMBL/GenBank/DDBJ databases">
        <authorList>
            <person name="Morales-Cruz A."/>
            <person name="Amrine K.C."/>
            <person name="Cantu D."/>
        </authorList>
    </citation>
    <scope>NUCLEOTIDE SEQUENCE [LARGE SCALE GENOMIC DNA]</scope>
    <source>
        <strain evidence="11">UCRPC4</strain>
    </source>
</reference>
<evidence type="ECO:0000313" key="11">
    <source>
        <dbReference type="EMBL" id="KKY17497.1"/>
    </source>
</evidence>